<evidence type="ECO:0000256" key="3">
    <source>
        <dbReference type="ARBA" id="ARBA00022490"/>
    </source>
</evidence>
<protein>
    <submittedName>
        <fullName evidence="8">Uncharacterized protein</fullName>
    </submittedName>
</protein>
<comment type="subcellular location">
    <subcellularLocation>
        <location evidence="1">Cytoplasm</location>
        <location evidence="1">Cytoskeleton</location>
    </subcellularLocation>
</comment>
<evidence type="ECO:0000313" key="9">
    <source>
        <dbReference type="Proteomes" id="UP000689195"/>
    </source>
</evidence>
<keyword evidence="6" id="KW-0206">Cytoskeleton</keyword>
<evidence type="ECO:0000256" key="4">
    <source>
        <dbReference type="ARBA" id="ARBA00022701"/>
    </source>
</evidence>
<keyword evidence="5 7" id="KW-0175">Coiled coil</keyword>
<gene>
    <name evidence="8" type="ORF">PPENT_87.1.T1140093</name>
</gene>
<dbReference type="GO" id="GO:0005874">
    <property type="term" value="C:microtubule"/>
    <property type="evidence" value="ECO:0007669"/>
    <property type="project" value="UniProtKB-KW"/>
</dbReference>
<dbReference type="Proteomes" id="UP000689195">
    <property type="component" value="Unassembled WGS sequence"/>
</dbReference>
<feature type="coiled-coil region" evidence="7">
    <location>
        <begin position="25"/>
        <end position="52"/>
    </location>
</feature>
<evidence type="ECO:0000256" key="2">
    <source>
        <dbReference type="ARBA" id="ARBA00005678"/>
    </source>
</evidence>
<keyword evidence="9" id="KW-1185">Reference proteome</keyword>
<comment type="caution">
    <text evidence="8">The sequence shown here is derived from an EMBL/GenBank/DDBJ whole genome shotgun (WGS) entry which is preliminary data.</text>
</comment>
<dbReference type="AlphaFoldDB" id="A0A8S1X723"/>
<dbReference type="EMBL" id="CAJJDO010000114">
    <property type="protein sequence ID" value="CAD8197061.1"/>
    <property type="molecule type" value="Genomic_DNA"/>
</dbReference>
<accession>A0A8S1X723</accession>
<evidence type="ECO:0000256" key="5">
    <source>
        <dbReference type="ARBA" id="ARBA00023054"/>
    </source>
</evidence>
<proteinExistence type="inferred from homology"/>
<keyword evidence="4" id="KW-0493">Microtubule</keyword>
<dbReference type="InterPro" id="IPR008374">
    <property type="entry name" value="SF_assemblin/giardin_b"/>
</dbReference>
<evidence type="ECO:0000256" key="7">
    <source>
        <dbReference type="SAM" id="Coils"/>
    </source>
</evidence>
<evidence type="ECO:0000313" key="8">
    <source>
        <dbReference type="EMBL" id="CAD8197061.1"/>
    </source>
</evidence>
<dbReference type="GO" id="GO:0005200">
    <property type="term" value="F:structural constituent of cytoskeleton"/>
    <property type="evidence" value="ECO:0007669"/>
    <property type="project" value="InterPro"/>
</dbReference>
<sequence>METTAALTTNTFKITGNIKPLDKDIVQLQQDYEIMKKNREQAKADLQAKFDEVYDKITQTKQMFVKLAVELNGKIQTFQKTNNTNISNLENKHNEQHTTFKTYTNAKLTTLDSDIVKLDQAIEQEKLDRIRTEKENIENIQKSIDQLFSNFDLEKQTRVANEKKILNTIKDTSQSIDQAIKNESIEKEQKHQELIKNINHSLQSENRYSEGFRNNTVKEFHLQIDNIEDEINNRFDQQDKVVDDLRSVIRTIQNTLVKKCMFCQKLSTDGSFQLILKRALYSKYSQSQNFFYEKDINDILDEKQVKSTIRNKDNAQFGDEKEYMRRFYRYFESDDRIPSLLEYYKYHINIPRNFHCKIINKRMEKVREIQYCKVKIELGLYEEVKQQTPTKVKDSSDDCSVTQLKYLLKDLKLQSTDISRISNTTVLKDLVQLIGEPKSKPKPFQIFNQNKQIQTQFKPSQEAQRLIYQHCQGTLKKTIEKQLKQTKQINSPPLTQRITKPIQTSRQSSAHKQSSKIDIPIQTIKKPPQLKQRQASLGNIEFTKSCLTTARNTPQQNELLIELAKKMFSTKMTFNNSNQKKKAIHLNQQQNFFVKGRTNLANSTKNFEDLKSSMRSLRSRHLTPSQICISNHGTPKIKKK</sequence>
<evidence type="ECO:0000256" key="6">
    <source>
        <dbReference type="ARBA" id="ARBA00023212"/>
    </source>
</evidence>
<dbReference type="PANTHER" id="PTHR40412">
    <property type="entry name" value="SF-ASSEMBLIN"/>
    <property type="match status" value="1"/>
</dbReference>
<dbReference type="PANTHER" id="PTHR40412:SF1">
    <property type="entry name" value="SF-ASSEMBLIN"/>
    <property type="match status" value="1"/>
</dbReference>
<dbReference type="OrthoDB" id="292259at2759"/>
<organism evidence="8 9">
    <name type="scientific">Paramecium pentaurelia</name>
    <dbReference type="NCBI Taxonomy" id="43138"/>
    <lineage>
        <taxon>Eukaryota</taxon>
        <taxon>Sar</taxon>
        <taxon>Alveolata</taxon>
        <taxon>Ciliophora</taxon>
        <taxon>Intramacronucleata</taxon>
        <taxon>Oligohymenophorea</taxon>
        <taxon>Peniculida</taxon>
        <taxon>Parameciidae</taxon>
        <taxon>Paramecium</taxon>
    </lineage>
</organism>
<comment type="similarity">
    <text evidence="2">Belongs to the SF-assemblin family.</text>
</comment>
<keyword evidence="3" id="KW-0963">Cytoplasm</keyword>
<name>A0A8S1X723_9CILI</name>
<evidence type="ECO:0000256" key="1">
    <source>
        <dbReference type="ARBA" id="ARBA00004245"/>
    </source>
</evidence>
<reference evidence="8" key="1">
    <citation type="submission" date="2021-01" db="EMBL/GenBank/DDBJ databases">
        <authorList>
            <consortium name="Genoscope - CEA"/>
            <person name="William W."/>
        </authorList>
    </citation>
    <scope>NUCLEOTIDE SEQUENCE</scope>
</reference>